<dbReference type="EMBL" id="BMVC01000019">
    <property type="protein sequence ID" value="GHD13347.1"/>
    <property type="molecule type" value="Genomic_DNA"/>
</dbReference>
<proteinExistence type="predicted"/>
<protein>
    <submittedName>
        <fullName evidence="1">Uncharacterized protein</fullName>
    </submittedName>
</protein>
<dbReference type="AlphaFoldDB" id="A0A918X596"/>
<gene>
    <name evidence="1" type="ORF">GCM10010334_71380</name>
</gene>
<comment type="caution">
    <text evidence="1">The sequence shown here is derived from an EMBL/GenBank/DDBJ whole genome shotgun (WGS) entry which is preliminary data.</text>
</comment>
<organism evidence="1 2">
    <name type="scientific">Streptomyces finlayi</name>
    <dbReference type="NCBI Taxonomy" id="67296"/>
    <lineage>
        <taxon>Bacteria</taxon>
        <taxon>Bacillati</taxon>
        <taxon>Actinomycetota</taxon>
        <taxon>Actinomycetes</taxon>
        <taxon>Kitasatosporales</taxon>
        <taxon>Streptomycetaceae</taxon>
        <taxon>Streptomyces</taxon>
    </lineage>
</organism>
<reference evidence="1" key="1">
    <citation type="journal article" date="2014" name="Int. J. Syst. Evol. Microbiol.">
        <title>Complete genome sequence of Corynebacterium casei LMG S-19264T (=DSM 44701T), isolated from a smear-ripened cheese.</title>
        <authorList>
            <consortium name="US DOE Joint Genome Institute (JGI-PGF)"/>
            <person name="Walter F."/>
            <person name="Albersmeier A."/>
            <person name="Kalinowski J."/>
            <person name="Ruckert C."/>
        </authorList>
    </citation>
    <scope>NUCLEOTIDE SEQUENCE</scope>
    <source>
        <strain evidence="1">JCM 4637</strain>
    </source>
</reference>
<evidence type="ECO:0000313" key="2">
    <source>
        <dbReference type="Proteomes" id="UP000638353"/>
    </source>
</evidence>
<accession>A0A918X596</accession>
<reference evidence="1" key="2">
    <citation type="submission" date="2020-09" db="EMBL/GenBank/DDBJ databases">
        <authorList>
            <person name="Sun Q."/>
            <person name="Ohkuma M."/>
        </authorList>
    </citation>
    <scope>NUCLEOTIDE SEQUENCE</scope>
    <source>
        <strain evidence="1">JCM 4637</strain>
    </source>
</reference>
<name>A0A918X596_9ACTN</name>
<dbReference type="Proteomes" id="UP000638353">
    <property type="component" value="Unassembled WGS sequence"/>
</dbReference>
<sequence>MLIKEYVVDVRRQFTGESLMGARERLSSLRDWSELVPAAREGNQARLESYVLQALGGGRGRHPLGISEVIPGTDQLVLRLESRESLAPLLLLLPHRDRRRSRHGVRDLRASAGARGIELVLGRTGDGRALVLGPRHCSFADPCA</sequence>
<evidence type="ECO:0000313" key="1">
    <source>
        <dbReference type="EMBL" id="GHD13347.1"/>
    </source>
</evidence>